<dbReference type="AlphaFoldDB" id="H3DJ67"/>
<dbReference type="OMA" id="PINRYQV"/>
<proteinExistence type="predicted"/>
<dbReference type="Pfam" id="PF13516">
    <property type="entry name" value="LRR_6"/>
    <property type="match status" value="5"/>
</dbReference>
<keyword evidence="3" id="KW-1185">Reference proteome</keyword>
<evidence type="ECO:0000313" key="2">
    <source>
        <dbReference type="Ensembl" id="ENSTNIP00000020562.1"/>
    </source>
</evidence>
<name>H3DJ67_TETNG</name>
<dbReference type="SUPFAM" id="SSF47473">
    <property type="entry name" value="EF-hand"/>
    <property type="match status" value="1"/>
</dbReference>
<dbReference type="Ensembl" id="ENSTNIT00000020794.1">
    <property type="protein sequence ID" value="ENSTNIP00000020562.1"/>
    <property type="gene ID" value="ENSTNIG00000017421.1"/>
</dbReference>
<dbReference type="GO" id="GO:0005509">
    <property type="term" value="F:calcium ion binding"/>
    <property type="evidence" value="ECO:0007669"/>
    <property type="project" value="InterPro"/>
</dbReference>
<reference evidence="3" key="1">
    <citation type="journal article" date="2004" name="Nature">
        <title>Genome duplication in the teleost fish Tetraodon nigroviridis reveals the early vertebrate proto-karyotype.</title>
        <authorList>
            <person name="Jaillon O."/>
            <person name="Aury J.-M."/>
            <person name="Brunet F."/>
            <person name="Petit J.-L."/>
            <person name="Stange-Thomann N."/>
            <person name="Mauceli E."/>
            <person name="Bouneau L."/>
            <person name="Fischer C."/>
            <person name="Ozouf-Costaz C."/>
            <person name="Bernot A."/>
            <person name="Nicaud S."/>
            <person name="Jaffe D."/>
            <person name="Fisher S."/>
            <person name="Lutfalla G."/>
            <person name="Dossat C."/>
            <person name="Segurens B."/>
            <person name="Dasilva C."/>
            <person name="Salanoubat M."/>
            <person name="Levy M."/>
            <person name="Boudet N."/>
            <person name="Castellano S."/>
            <person name="Anthouard V."/>
            <person name="Jubin C."/>
            <person name="Castelli V."/>
            <person name="Katinka M."/>
            <person name="Vacherie B."/>
            <person name="Biemont C."/>
            <person name="Skalli Z."/>
            <person name="Cattolico L."/>
            <person name="Poulain J."/>
            <person name="De Berardinis V."/>
            <person name="Cruaud C."/>
            <person name="Duprat S."/>
            <person name="Brottier P."/>
            <person name="Coutanceau J.-P."/>
            <person name="Gouzy J."/>
            <person name="Parra G."/>
            <person name="Lardier G."/>
            <person name="Chapple C."/>
            <person name="McKernan K.J."/>
            <person name="McEwan P."/>
            <person name="Bosak S."/>
            <person name="Kellis M."/>
            <person name="Volff J.-N."/>
            <person name="Guigo R."/>
            <person name="Zody M.C."/>
            <person name="Mesirov J."/>
            <person name="Lindblad-Toh K."/>
            <person name="Birren B."/>
            <person name="Nusbaum C."/>
            <person name="Kahn D."/>
            <person name="Robinson-Rechavi M."/>
            <person name="Laudet V."/>
            <person name="Schachter V."/>
            <person name="Quetier F."/>
            <person name="Saurin W."/>
            <person name="Scarpelli C."/>
            <person name="Wincker P."/>
            <person name="Lander E.S."/>
            <person name="Weissenbach J."/>
            <person name="Roest Crollius H."/>
        </authorList>
    </citation>
    <scope>NUCLEOTIDE SEQUENCE [LARGE SCALE GENOMIC DNA]</scope>
</reference>
<dbReference type="InterPro" id="IPR032675">
    <property type="entry name" value="LRR_dom_sf"/>
</dbReference>
<evidence type="ECO:0000259" key="1">
    <source>
        <dbReference type="PROSITE" id="PS50222"/>
    </source>
</evidence>
<dbReference type="Pfam" id="PF13499">
    <property type="entry name" value="EF-hand_7"/>
    <property type="match status" value="1"/>
</dbReference>
<sequence>MGVVPVSYFIRNHDSTTMTLTHHGLGPLGCKALAIALVSDMHINTLELADNQIQAEGAKYLLEMMKANLTVHHLVCGDSGWPLDGADCPRRPTPALSACRTCPILVDNVSLKTLKLSGITICHVFLTGNEFTDDDAKYFADALSVIKINSRLKELDLSHNEFRGKGGEHMGQLLANNEGMELLDLSWNHIRMKGAVAFCAGLRVNTCLKHLDLSWNGFGNEGALALGEALKFNNTLVHLNLNNNRITNEGVGMLCRGLEHNDTLQILQLAYNSLTVEGELALLTVVKKASQSALEEIDLCVSFTSGCCRFTSMRPILWVLYVCVNSTNKQNVLVNESFMHLLELTCQEHPGLEVQYGGIGGFIAKKPPKRADPMKVIQDYLDERKLRLWDFFRNIDKDGTMRVPVDDFRRAVQKQSSIPLDRHHIEELIERLDRDRTGMVDYRAVPCMFP</sequence>
<dbReference type="Gene3D" id="1.10.238.10">
    <property type="entry name" value="EF-hand"/>
    <property type="match status" value="1"/>
</dbReference>
<dbReference type="InterPro" id="IPR011992">
    <property type="entry name" value="EF-hand-dom_pair"/>
</dbReference>
<accession>H3DJ67</accession>
<dbReference type="InterPro" id="IPR002048">
    <property type="entry name" value="EF_hand_dom"/>
</dbReference>
<dbReference type="PANTHER" id="PTHR24114">
    <property type="entry name" value="LEUCINE RICH REPEAT FAMILY PROTEIN"/>
    <property type="match status" value="1"/>
</dbReference>
<dbReference type="PANTHER" id="PTHR24114:SF49">
    <property type="entry name" value="LEUCINE-RICH REPEAT-CONTAINING PROTEIN 74A"/>
    <property type="match status" value="1"/>
</dbReference>
<dbReference type="GeneTree" id="ENSGT00940000154297"/>
<organism evidence="2 3">
    <name type="scientific">Tetraodon nigroviridis</name>
    <name type="common">Spotted green pufferfish</name>
    <name type="synonym">Chelonodon nigroviridis</name>
    <dbReference type="NCBI Taxonomy" id="99883"/>
    <lineage>
        <taxon>Eukaryota</taxon>
        <taxon>Metazoa</taxon>
        <taxon>Chordata</taxon>
        <taxon>Craniata</taxon>
        <taxon>Vertebrata</taxon>
        <taxon>Euteleostomi</taxon>
        <taxon>Actinopterygii</taxon>
        <taxon>Neopterygii</taxon>
        <taxon>Teleostei</taxon>
        <taxon>Neoteleostei</taxon>
        <taxon>Acanthomorphata</taxon>
        <taxon>Eupercaria</taxon>
        <taxon>Tetraodontiformes</taxon>
        <taxon>Tetradontoidea</taxon>
        <taxon>Tetraodontidae</taxon>
        <taxon>Tetraodon</taxon>
    </lineage>
</organism>
<reference evidence="2" key="3">
    <citation type="submission" date="2025-09" db="UniProtKB">
        <authorList>
            <consortium name="Ensembl"/>
        </authorList>
    </citation>
    <scope>IDENTIFICATION</scope>
</reference>
<dbReference type="SMART" id="SM00368">
    <property type="entry name" value="LRR_RI"/>
    <property type="match status" value="7"/>
</dbReference>
<dbReference type="PROSITE" id="PS50222">
    <property type="entry name" value="EF_HAND_2"/>
    <property type="match status" value="1"/>
</dbReference>
<dbReference type="InterPro" id="IPR001611">
    <property type="entry name" value="Leu-rich_rpt"/>
</dbReference>
<feature type="domain" description="EF-hand" evidence="1">
    <location>
        <begin position="383"/>
        <end position="418"/>
    </location>
</feature>
<dbReference type="STRING" id="99883.ENSTNIP00000020562"/>
<dbReference type="Proteomes" id="UP000007303">
    <property type="component" value="Unassembled WGS sequence"/>
</dbReference>
<evidence type="ECO:0000313" key="3">
    <source>
        <dbReference type="Proteomes" id="UP000007303"/>
    </source>
</evidence>
<dbReference type="Gene3D" id="3.80.10.10">
    <property type="entry name" value="Ribonuclease Inhibitor"/>
    <property type="match status" value="3"/>
</dbReference>
<protein>
    <submittedName>
        <fullName evidence="2">Leucine rich repeat containing 74A</fullName>
    </submittedName>
</protein>
<reference evidence="2" key="2">
    <citation type="submission" date="2025-08" db="UniProtKB">
        <authorList>
            <consortium name="Ensembl"/>
        </authorList>
    </citation>
    <scope>IDENTIFICATION</scope>
</reference>
<dbReference type="InParanoid" id="H3DJ67"/>
<dbReference type="SUPFAM" id="SSF52047">
    <property type="entry name" value="RNI-like"/>
    <property type="match status" value="1"/>
</dbReference>
<dbReference type="InterPro" id="IPR052394">
    <property type="entry name" value="LRR-containing"/>
</dbReference>